<evidence type="ECO:0000313" key="2">
    <source>
        <dbReference type="Proteomes" id="UP000008177"/>
    </source>
</evidence>
<evidence type="ECO:0000313" key="1">
    <source>
        <dbReference type="EMBL" id="CCD55132.1"/>
    </source>
</evidence>
<dbReference type="HOGENOM" id="CLU_2621768_0_0_1"/>
<gene>
    <name evidence="1" type="ORF">BofuT4_uP159530.1</name>
</gene>
<sequence length="78" mass="8672">MAVICAWSGGKEFDGTSYGLSCFVHAQIGRCLLRLERLFPYDCLVGLTLEEAGRRAIQVISLKILRSFLCSERCAICL</sequence>
<organism evidence="1 2">
    <name type="scientific">Botryotinia fuckeliana (strain T4)</name>
    <name type="common">Noble rot fungus</name>
    <name type="synonym">Botrytis cinerea</name>
    <dbReference type="NCBI Taxonomy" id="999810"/>
    <lineage>
        <taxon>Eukaryota</taxon>
        <taxon>Fungi</taxon>
        <taxon>Dikarya</taxon>
        <taxon>Ascomycota</taxon>
        <taxon>Pezizomycotina</taxon>
        <taxon>Leotiomycetes</taxon>
        <taxon>Helotiales</taxon>
        <taxon>Sclerotiniaceae</taxon>
        <taxon>Botrytis</taxon>
    </lineage>
</organism>
<dbReference type="InParanoid" id="G2YU34"/>
<reference evidence="2" key="1">
    <citation type="journal article" date="2011" name="PLoS Genet.">
        <title>Genomic analysis of the necrotrophic fungal pathogens Sclerotinia sclerotiorum and Botrytis cinerea.</title>
        <authorList>
            <person name="Amselem J."/>
            <person name="Cuomo C.A."/>
            <person name="van Kan J.A."/>
            <person name="Viaud M."/>
            <person name="Benito E.P."/>
            <person name="Couloux A."/>
            <person name="Coutinho P.M."/>
            <person name="de Vries R.P."/>
            <person name="Dyer P.S."/>
            <person name="Fillinger S."/>
            <person name="Fournier E."/>
            <person name="Gout L."/>
            <person name="Hahn M."/>
            <person name="Kohn L."/>
            <person name="Lapalu N."/>
            <person name="Plummer K.M."/>
            <person name="Pradier J.M."/>
            <person name="Quevillon E."/>
            <person name="Sharon A."/>
            <person name="Simon A."/>
            <person name="ten Have A."/>
            <person name="Tudzynski B."/>
            <person name="Tudzynski P."/>
            <person name="Wincker P."/>
            <person name="Andrew M."/>
            <person name="Anthouard V."/>
            <person name="Beever R.E."/>
            <person name="Beffa R."/>
            <person name="Benoit I."/>
            <person name="Bouzid O."/>
            <person name="Brault B."/>
            <person name="Chen Z."/>
            <person name="Choquer M."/>
            <person name="Collemare J."/>
            <person name="Cotton P."/>
            <person name="Danchin E.G."/>
            <person name="Da Silva C."/>
            <person name="Gautier A."/>
            <person name="Giraud C."/>
            <person name="Giraud T."/>
            <person name="Gonzalez C."/>
            <person name="Grossetete S."/>
            <person name="Guldener U."/>
            <person name="Henrissat B."/>
            <person name="Howlett B.J."/>
            <person name="Kodira C."/>
            <person name="Kretschmer M."/>
            <person name="Lappartient A."/>
            <person name="Leroch M."/>
            <person name="Levis C."/>
            <person name="Mauceli E."/>
            <person name="Neuveglise C."/>
            <person name="Oeser B."/>
            <person name="Pearson M."/>
            <person name="Poulain J."/>
            <person name="Poussereau N."/>
            <person name="Quesneville H."/>
            <person name="Rascle C."/>
            <person name="Schumacher J."/>
            <person name="Segurens B."/>
            <person name="Sexton A."/>
            <person name="Silva E."/>
            <person name="Sirven C."/>
            <person name="Soanes D.M."/>
            <person name="Talbot N.J."/>
            <person name="Templeton M."/>
            <person name="Yandava C."/>
            <person name="Yarden O."/>
            <person name="Zeng Q."/>
            <person name="Rollins J.A."/>
            <person name="Lebrun M.H."/>
            <person name="Dickman M."/>
        </authorList>
    </citation>
    <scope>NUCLEOTIDE SEQUENCE [LARGE SCALE GENOMIC DNA]</scope>
    <source>
        <strain evidence="2">T4</strain>
    </source>
</reference>
<dbReference type="EMBL" id="FQ790353">
    <property type="protein sequence ID" value="CCD55132.1"/>
    <property type="molecule type" value="Genomic_DNA"/>
</dbReference>
<protein>
    <submittedName>
        <fullName evidence="1">Uncharacterized protein</fullName>
    </submittedName>
</protein>
<dbReference type="Proteomes" id="UP000008177">
    <property type="component" value="Unplaced contigs"/>
</dbReference>
<accession>G2YU34</accession>
<name>G2YU34_BOTF4</name>
<proteinExistence type="predicted"/>
<dbReference type="AlphaFoldDB" id="G2YU34"/>